<protein>
    <recommendedName>
        <fullName evidence="1">ABC-three component systems C-terminal domain-containing protein</fullName>
    </recommendedName>
</protein>
<dbReference type="Pfam" id="PF20275">
    <property type="entry name" value="CTD10"/>
    <property type="match status" value="1"/>
</dbReference>
<dbReference type="AlphaFoldDB" id="A0A1S7NZW3"/>
<proteinExistence type="predicted"/>
<gene>
    <name evidence="2" type="ORF">AGR3A_Cc190013</name>
</gene>
<evidence type="ECO:0000313" key="2">
    <source>
        <dbReference type="EMBL" id="CUX13974.1"/>
    </source>
</evidence>
<evidence type="ECO:0000313" key="3">
    <source>
        <dbReference type="Proteomes" id="UP000191988"/>
    </source>
</evidence>
<name>A0A1S7NZW3_9HYPH</name>
<dbReference type="InterPro" id="IPR046919">
    <property type="entry name" value="ABC-3C_CTD10"/>
</dbReference>
<feature type="domain" description="ABC-three component systems C-terminal" evidence="1">
    <location>
        <begin position="186"/>
        <end position="315"/>
    </location>
</feature>
<dbReference type="EMBL" id="FBWK01000011">
    <property type="protein sequence ID" value="CUX13974.1"/>
    <property type="molecule type" value="Genomic_DNA"/>
</dbReference>
<reference evidence="3" key="1">
    <citation type="submission" date="2016-01" db="EMBL/GenBank/DDBJ databases">
        <authorList>
            <person name="Regsiter A."/>
            <person name="william w."/>
        </authorList>
    </citation>
    <scope>NUCLEOTIDE SEQUENCE [LARGE SCALE GENOMIC DNA]</scope>
    <source>
        <strain evidence="3">CFBP 6623</strain>
    </source>
</reference>
<dbReference type="Proteomes" id="UP000191988">
    <property type="component" value="Unassembled WGS sequence"/>
</dbReference>
<sequence>MVTVMGDDSGSWIMEVDRGGYWEFLLGAKLRMSHGDGFQALFNDFMLRVHGDGFTPVKPHGSQGDGGMDGALGNDVFQCYGAENGHVINAARVCKKMTADFNRACDTTPSMERWFFAHNLVDGVSRPLVDTLEQIKTRATKINVEAGFFGLHSFRQLLKKMTEEDRAAVLGVRAQDDLMLARLPAAVNNLISALMEEIKPIMETYTSRSRVPRDKLTLNNISRHWTYQFEYFLMFSPISRAVMRRLGGEKQSLLLPSFFRLRYEELKHEGMTSSQILNTMKALLAGNVRNLDDDLREFAAMTILADLFESCVIFEETRQEANQDEIYDLAD</sequence>
<dbReference type="STRING" id="1183432.AGR3A_Cc190013"/>
<accession>A0A1S7NZW3</accession>
<organism evidence="2 3">
    <name type="scientific">Agrobacterium tomkonis CFBP 6623</name>
    <dbReference type="NCBI Taxonomy" id="1183432"/>
    <lineage>
        <taxon>Bacteria</taxon>
        <taxon>Pseudomonadati</taxon>
        <taxon>Pseudomonadota</taxon>
        <taxon>Alphaproteobacteria</taxon>
        <taxon>Hyphomicrobiales</taxon>
        <taxon>Rhizobiaceae</taxon>
        <taxon>Rhizobium/Agrobacterium group</taxon>
        <taxon>Agrobacterium</taxon>
        <taxon>Agrobacterium tumefaciens complex</taxon>
    </lineage>
</organism>
<keyword evidence="3" id="KW-1185">Reference proteome</keyword>
<evidence type="ECO:0000259" key="1">
    <source>
        <dbReference type="Pfam" id="PF20275"/>
    </source>
</evidence>